<proteinExistence type="predicted"/>
<dbReference type="Gene3D" id="3.40.50.300">
    <property type="entry name" value="P-loop containing nucleotide triphosphate hydrolases"/>
    <property type="match status" value="1"/>
</dbReference>
<reference evidence="1 2" key="1">
    <citation type="submission" date="2024-03" db="EMBL/GenBank/DDBJ databases">
        <title>Genome-scale model development and genomic sequencing of the oleaginous clade Lipomyces.</title>
        <authorList>
            <consortium name="Lawrence Berkeley National Laboratory"/>
            <person name="Czajka J.J."/>
            <person name="Han Y."/>
            <person name="Kim J."/>
            <person name="Mondo S.J."/>
            <person name="Hofstad B.A."/>
            <person name="Robles A."/>
            <person name="Haridas S."/>
            <person name="Riley R."/>
            <person name="LaButti K."/>
            <person name="Pangilinan J."/>
            <person name="Andreopoulos W."/>
            <person name="Lipzen A."/>
            <person name="Yan J."/>
            <person name="Wang M."/>
            <person name="Ng V."/>
            <person name="Grigoriev I.V."/>
            <person name="Spatafora J.W."/>
            <person name="Magnuson J.K."/>
            <person name="Baker S.E."/>
            <person name="Pomraning K.R."/>
        </authorList>
    </citation>
    <scope>NUCLEOTIDE SEQUENCE [LARGE SCALE GENOMIC DNA]</scope>
    <source>
        <strain evidence="1 2">Phaff 52-87</strain>
    </source>
</reference>
<dbReference type="GeneID" id="90035420"/>
<keyword evidence="2" id="KW-1185">Reference proteome</keyword>
<evidence type="ECO:0008006" key="3">
    <source>
        <dbReference type="Google" id="ProtNLM"/>
    </source>
</evidence>
<sequence>MDRGLFPPARLCVLAAGPAELAAASVFAMHRVAAELVLSPTAEAVWIDARGSFSGLVLRDVVTAHLRDSADESITGDSVCDRVSVVRVFDPTGLRETVAELEKDTTAPLVLVLDSFSALFSPHTALRHREMADALAQLGDVVRARQIIAFLLSSAVSALPSDPVQSQFGAVALKPALGLSFLYTIDLCALVYREADSDSLIFEVVADRWQASEGLLLPFRLVRLVLSFLLFTLSNPRRTIPSSSLYLNILYSSITHTQQKHQK</sequence>
<evidence type="ECO:0000313" key="2">
    <source>
        <dbReference type="Proteomes" id="UP001498771"/>
    </source>
</evidence>
<protein>
    <recommendedName>
        <fullName evidence="3">DNA recombination and repair protein Rad51-like C-terminal domain-containing protein</fullName>
    </recommendedName>
</protein>
<evidence type="ECO:0000313" key="1">
    <source>
        <dbReference type="EMBL" id="KAK7205240.1"/>
    </source>
</evidence>
<dbReference type="Proteomes" id="UP001498771">
    <property type="component" value="Unassembled WGS sequence"/>
</dbReference>
<comment type="caution">
    <text evidence="1">The sequence shown here is derived from an EMBL/GenBank/DDBJ whole genome shotgun (WGS) entry which is preliminary data.</text>
</comment>
<accession>A0ABR1F5X8</accession>
<name>A0ABR1F5X8_9ASCO</name>
<dbReference type="RefSeq" id="XP_064768273.1">
    <property type="nucleotide sequence ID" value="XM_064909908.1"/>
</dbReference>
<organism evidence="1 2">
    <name type="scientific">Myxozyma melibiosi</name>
    <dbReference type="NCBI Taxonomy" id="54550"/>
    <lineage>
        <taxon>Eukaryota</taxon>
        <taxon>Fungi</taxon>
        <taxon>Dikarya</taxon>
        <taxon>Ascomycota</taxon>
        <taxon>Saccharomycotina</taxon>
        <taxon>Lipomycetes</taxon>
        <taxon>Lipomycetales</taxon>
        <taxon>Lipomycetaceae</taxon>
        <taxon>Myxozyma</taxon>
    </lineage>
</organism>
<dbReference type="SUPFAM" id="SSF52540">
    <property type="entry name" value="P-loop containing nucleoside triphosphate hydrolases"/>
    <property type="match status" value="1"/>
</dbReference>
<dbReference type="EMBL" id="JBBJBU010000006">
    <property type="protein sequence ID" value="KAK7205240.1"/>
    <property type="molecule type" value="Genomic_DNA"/>
</dbReference>
<dbReference type="InterPro" id="IPR027417">
    <property type="entry name" value="P-loop_NTPase"/>
</dbReference>
<gene>
    <name evidence="1" type="ORF">BZA70DRAFT_176988</name>
</gene>